<feature type="domain" description="Calcium-activated potassium channel BK alpha subunit" evidence="15">
    <location>
        <begin position="636"/>
        <end position="728"/>
    </location>
</feature>
<evidence type="ECO:0000259" key="15">
    <source>
        <dbReference type="Pfam" id="PF03493"/>
    </source>
</evidence>
<keyword evidence="11 19" id="KW-0407">Ion channel</keyword>
<keyword evidence="7" id="KW-0630">Potassium</keyword>
<evidence type="ECO:0000256" key="1">
    <source>
        <dbReference type="ARBA" id="ARBA00004141"/>
    </source>
</evidence>
<keyword evidence="2" id="KW-0813">Transport</keyword>
<name>A0A0X3PLR6_SCHSO</name>
<dbReference type="InterPro" id="IPR013099">
    <property type="entry name" value="K_chnl_dom"/>
</dbReference>
<protein>
    <submittedName>
        <fullName evidence="19">Calcium-activated potassium channel slowpoke</fullName>
    </submittedName>
</protein>
<keyword evidence="9" id="KW-0406">Ion transport</keyword>
<organism evidence="19">
    <name type="scientific">Schistocephalus solidus</name>
    <name type="common">Tapeworm</name>
    <dbReference type="NCBI Taxonomy" id="70667"/>
    <lineage>
        <taxon>Eukaryota</taxon>
        <taxon>Metazoa</taxon>
        <taxon>Spiralia</taxon>
        <taxon>Lophotrochozoa</taxon>
        <taxon>Platyhelminthes</taxon>
        <taxon>Cestoda</taxon>
        <taxon>Eucestoda</taxon>
        <taxon>Diphyllobothriidea</taxon>
        <taxon>Diphyllobothriidae</taxon>
        <taxon>Schistocephalus</taxon>
    </lineage>
</organism>
<sequence>MTELPNASVTRTTTEAKTYWNDECPPSVMPWWLPLAISGATYVFIMIYLLVRWVFRRCQRTRVSKAGMMLESIPISLYANIFGGLNSSPTLMEDDNLYEGDEESDVGSRPYSTMHEKQQQETTINKGGLPVASNIELYNTLRPTSPSSTVQMTIPSAAVRWKDVGGVATTTNTFSSFQASMLHSPRIPAILSYTDDQDDGSEMGSESDGGSTRFLRIHCPQWKRYDVKIRVFCEKLTSVSYPMGRAMLTTYVLLCLVSWVVYIFGTIKLFYIESEPDFEESRAGRPPLLIEGICMTTSLNIIHWVEFVIHVYLAFAFALRIGASSDRAASFFKITSIVDVWTIPSALLAVFQNRYHADFGFLRALNIFNFGEVLSYMGILSSNRLIQKVTIFFSMFAMWMVASGMIHLIIHLGDFWTVNHGGLTWNFLDCCYFLLVTMSTVGYGDYSPPRILGKVFICIFVPVAISIFAVFVPELFRDYSRNTLETDEYQALAGQKHVLVCGHFNNDSLHNVLKGFFHIEHVSRRRTICMVILRVAPFDLAMKSILTRYKAWANYFQGTPNNPQDLSRVCYRTAHGALVLATPNSSRSMEEDGANIMQAIALKSHSDNIRVLVQLNHFSNKCLLNNFPRWTYLSRDMVICMDELKLGLLAYNCLAPGFSTLFLNLLNGHRMKQPPHKQSRREKWRSDYEYGVSMEIYDVCLSYEFDNLGAQELALFAYEKWNILLLALYCTDPTKPKIILHPASHPKLTIDITTMKAIAIATNSSVVSNLRNFCTSCKAHEFARTCQCPNRIRSVIRAVGEKQRRQSSLNDPGNESQQTSDDEETAHLSANPESHEFPPTGRTIPSDGSEETATATAAVAAVRRDMNDRSRARTTALFRARTVIGDYAPRFTVRPVVHASPESRTISLTTPLVDASSPVPDPVPMLYRPFVRKHIDSTGTFHWVPSTPMSRVKLTPAEAARCRFRDHYLLCIVGPVAGGGLNLRSFVYPLRFYWMEPRDIVILGDLSVVTEAEWEQINNLPNITLVQGSPCSLSNLNAVRLSQCAACIILGELVSTDGDDQCLQDKNTLFCAMTIRSLLRKSSRLVDVTTELHYEQNAHHFSSAESHTLDFKLPLRFQESFARGIVFSNTLLYSSISSIYFSSAILDFFRVLFFGPAVEELESAAALHYGLRRGDSSKTPYAGVKVTLTSMNEPPFRSLFHKSSKRTLRYKDVFARAITCWRTLCLGLYRLDQRGFRFVFTNPPRNIQVRPDDQVICFMPTDVEWTRQEPPEEPIGLLTTSPGTSIFCRSNAGSYRTRSMYESRRKVTGSASVLCQGSAAVTPETPL</sequence>
<keyword evidence="4 14" id="KW-0812">Transmembrane</keyword>
<feature type="transmembrane region" description="Helical" evidence="14">
    <location>
        <begin position="331"/>
        <end position="353"/>
    </location>
</feature>
<evidence type="ECO:0000256" key="8">
    <source>
        <dbReference type="ARBA" id="ARBA00022989"/>
    </source>
</evidence>
<dbReference type="InterPro" id="IPR047871">
    <property type="entry name" value="K_chnl_Slo-like"/>
</dbReference>
<evidence type="ECO:0000256" key="3">
    <source>
        <dbReference type="ARBA" id="ARBA00022538"/>
    </source>
</evidence>
<feature type="compositionally biased region" description="Polar residues" evidence="13">
    <location>
        <begin position="806"/>
        <end position="819"/>
    </location>
</feature>
<keyword evidence="8 14" id="KW-1133">Transmembrane helix</keyword>
<comment type="catalytic activity">
    <reaction evidence="12">
        <text>K(+)(in) = K(+)(out)</text>
        <dbReference type="Rhea" id="RHEA:29463"/>
        <dbReference type="ChEBI" id="CHEBI:29103"/>
    </reaction>
</comment>
<feature type="transmembrane region" description="Helical" evidence="14">
    <location>
        <begin position="31"/>
        <end position="55"/>
    </location>
</feature>
<comment type="subcellular location">
    <subcellularLocation>
        <location evidence="1">Membrane</location>
        <topology evidence="1">Multi-pass membrane protein</topology>
    </subcellularLocation>
</comment>
<dbReference type="GO" id="GO:0034702">
    <property type="term" value="C:monoatomic ion channel complex"/>
    <property type="evidence" value="ECO:0007669"/>
    <property type="project" value="UniProtKB-KW"/>
</dbReference>
<feature type="transmembrane region" description="Helical" evidence="14">
    <location>
        <begin position="455"/>
        <end position="476"/>
    </location>
</feature>
<evidence type="ECO:0000259" key="17">
    <source>
        <dbReference type="Pfam" id="PF21014"/>
    </source>
</evidence>
<accession>A0A0X3PLR6</accession>
<proteinExistence type="predicted"/>
<evidence type="ECO:0000256" key="2">
    <source>
        <dbReference type="ARBA" id="ARBA00022448"/>
    </source>
</evidence>
<keyword evidence="10 14" id="KW-0472">Membrane</keyword>
<feature type="transmembrane region" description="Helical" evidence="14">
    <location>
        <begin position="422"/>
        <end position="443"/>
    </location>
</feature>
<feature type="transmembrane region" description="Helical" evidence="14">
    <location>
        <begin position="251"/>
        <end position="272"/>
    </location>
</feature>
<evidence type="ECO:0000256" key="7">
    <source>
        <dbReference type="ARBA" id="ARBA00022958"/>
    </source>
</evidence>
<feature type="domain" description="RCK N-terminal" evidence="18">
    <location>
        <begin position="964"/>
        <end position="1081"/>
    </location>
</feature>
<dbReference type="InterPro" id="IPR003148">
    <property type="entry name" value="RCK_N"/>
</dbReference>
<feature type="domain" description="Ca2+-activated K+ channel Slowpoke-like C-terminal" evidence="17">
    <location>
        <begin position="1146"/>
        <end position="1259"/>
    </location>
</feature>
<evidence type="ECO:0000256" key="14">
    <source>
        <dbReference type="SAM" id="Phobius"/>
    </source>
</evidence>
<dbReference type="EMBL" id="GEEE01013963">
    <property type="protein sequence ID" value="JAP49262.1"/>
    <property type="molecule type" value="Transcribed_RNA"/>
</dbReference>
<evidence type="ECO:0000256" key="13">
    <source>
        <dbReference type="SAM" id="MobiDB-lite"/>
    </source>
</evidence>
<evidence type="ECO:0000259" key="18">
    <source>
        <dbReference type="Pfam" id="PF22614"/>
    </source>
</evidence>
<dbReference type="InterPro" id="IPR003929">
    <property type="entry name" value="K_chnl_BK_asu"/>
</dbReference>
<feature type="transmembrane region" description="Helical" evidence="14">
    <location>
        <begin position="359"/>
        <end position="379"/>
    </location>
</feature>
<evidence type="ECO:0000256" key="10">
    <source>
        <dbReference type="ARBA" id="ARBA00023136"/>
    </source>
</evidence>
<feature type="domain" description="Potassium channel" evidence="16">
    <location>
        <begin position="397"/>
        <end position="475"/>
    </location>
</feature>
<feature type="transmembrane region" description="Helical" evidence="14">
    <location>
        <begin position="391"/>
        <end position="410"/>
    </location>
</feature>
<evidence type="ECO:0000256" key="6">
    <source>
        <dbReference type="ARBA" id="ARBA00022882"/>
    </source>
</evidence>
<evidence type="ECO:0000259" key="16">
    <source>
        <dbReference type="Pfam" id="PF07885"/>
    </source>
</evidence>
<evidence type="ECO:0000256" key="9">
    <source>
        <dbReference type="ARBA" id="ARBA00023065"/>
    </source>
</evidence>
<dbReference type="GO" id="GO:0060072">
    <property type="term" value="F:large conductance calcium-activated potassium channel activity"/>
    <property type="evidence" value="ECO:0007669"/>
    <property type="project" value="TreeGrafter"/>
</dbReference>
<reference evidence="19" key="1">
    <citation type="submission" date="2016-01" db="EMBL/GenBank/DDBJ databases">
        <title>Reference transcriptome for the parasite Schistocephalus solidus: insights into the molecular evolution of parasitism.</title>
        <authorList>
            <person name="Hebert F.O."/>
            <person name="Grambauer S."/>
            <person name="Barber I."/>
            <person name="Landry C.R."/>
            <person name="Aubin-Horth N."/>
        </authorList>
    </citation>
    <scope>NUCLEOTIDE SEQUENCE</scope>
</reference>
<dbReference type="PANTHER" id="PTHR10027">
    <property type="entry name" value="CALCIUM-ACTIVATED POTASSIUM CHANNEL ALPHA CHAIN"/>
    <property type="match status" value="1"/>
</dbReference>
<dbReference type="Pfam" id="PF07885">
    <property type="entry name" value="Ion_trans_2"/>
    <property type="match status" value="1"/>
</dbReference>
<evidence type="ECO:0000256" key="4">
    <source>
        <dbReference type="ARBA" id="ARBA00022692"/>
    </source>
</evidence>
<keyword evidence="6" id="KW-0851">Voltage-gated channel</keyword>
<dbReference type="PANTHER" id="PTHR10027:SF33">
    <property type="entry name" value="CALCIUM-ACTIVATED POTASSIUM CHANNEL SUBUNIT ALPHA-1-RELATED"/>
    <property type="match status" value="1"/>
</dbReference>
<feature type="region of interest" description="Disordered" evidence="13">
    <location>
        <begin position="800"/>
        <end position="855"/>
    </location>
</feature>
<feature type="transmembrane region" description="Helical" evidence="14">
    <location>
        <begin position="301"/>
        <end position="319"/>
    </location>
</feature>
<dbReference type="Pfam" id="PF21014">
    <property type="entry name" value="Slowpoke_C"/>
    <property type="match status" value="1"/>
</dbReference>
<dbReference type="Pfam" id="PF22614">
    <property type="entry name" value="Slo-like_RCK"/>
    <property type="match status" value="2"/>
</dbReference>
<dbReference type="Gene3D" id="3.40.50.720">
    <property type="entry name" value="NAD(P)-binding Rossmann-like Domain"/>
    <property type="match status" value="2"/>
</dbReference>
<keyword evidence="3" id="KW-0633">Potassium transport</keyword>
<evidence type="ECO:0000256" key="11">
    <source>
        <dbReference type="ARBA" id="ARBA00023303"/>
    </source>
</evidence>
<gene>
    <name evidence="19" type="primary">SLO</name>
    <name evidence="19" type="ORF">TR116214</name>
</gene>
<feature type="domain" description="RCK N-terminal" evidence="18">
    <location>
        <begin position="495"/>
        <end position="613"/>
    </location>
</feature>
<evidence type="ECO:0000313" key="19">
    <source>
        <dbReference type="EMBL" id="JAP49262.1"/>
    </source>
</evidence>
<evidence type="ECO:0000256" key="12">
    <source>
        <dbReference type="ARBA" id="ARBA00034430"/>
    </source>
</evidence>
<dbReference type="Pfam" id="PF03493">
    <property type="entry name" value="BK_channel_a"/>
    <property type="match status" value="1"/>
</dbReference>
<dbReference type="SUPFAM" id="SSF81324">
    <property type="entry name" value="Voltage-gated potassium channels"/>
    <property type="match status" value="1"/>
</dbReference>
<dbReference type="InterPro" id="IPR048735">
    <property type="entry name" value="Slowpoke-like_C"/>
</dbReference>
<dbReference type="Gene3D" id="1.10.287.70">
    <property type="match status" value="1"/>
</dbReference>
<evidence type="ECO:0000256" key="5">
    <source>
        <dbReference type="ARBA" id="ARBA00022826"/>
    </source>
</evidence>
<keyword evidence="5" id="KW-0631">Potassium channel</keyword>